<proteinExistence type="predicted"/>
<feature type="chain" id="PRO_5046625355" evidence="1">
    <location>
        <begin position="22"/>
        <end position="168"/>
    </location>
</feature>
<feature type="signal peptide" evidence="1">
    <location>
        <begin position="1"/>
        <end position="21"/>
    </location>
</feature>
<comment type="caution">
    <text evidence="2">The sequence shown here is derived from an EMBL/GenBank/DDBJ whole genome shotgun (WGS) entry which is preliminary data.</text>
</comment>
<evidence type="ECO:0000313" key="3">
    <source>
        <dbReference type="Proteomes" id="UP001209755"/>
    </source>
</evidence>
<name>A0ABT3H8T6_9HYPH</name>
<keyword evidence="3" id="KW-1185">Reference proteome</keyword>
<dbReference type="RefSeq" id="WP_264600477.1">
    <property type="nucleotide sequence ID" value="NZ_JAOQNS010000003.1"/>
</dbReference>
<protein>
    <submittedName>
        <fullName evidence="2">Opacity protein-like surface antigen</fullName>
    </submittedName>
</protein>
<gene>
    <name evidence="2" type="ORF">M2319_001132</name>
</gene>
<evidence type="ECO:0000256" key="1">
    <source>
        <dbReference type="SAM" id="SignalP"/>
    </source>
</evidence>
<evidence type="ECO:0000313" key="2">
    <source>
        <dbReference type="EMBL" id="MCW2306810.1"/>
    </source>
</evidence>
<dbReference type="Proteomes" id="UP001209755">
    <property type="component" value="Unassembled WGS sequence"/>
</dbReference>
<reference evidence="3" key="1">
    <citation type="submission" date="2023-07" db="EMBL/GenBank/DDBJ databases">
        <title>Genome sequencing of Purple Non-Sulfur Bacteria from various extreme environments.</title>
        <authorList>
            <person name="Mayer M."/>
        </authorList>
    </citation>
    <scope>NUCLEOTIDE SEQUENCE [LARGE SCALE GENOMIC DNA]</scope>
    <source>
        <strain evidence="3">DSM 17935</strain>
    </source>
</reference>
<sequence>MSILRLLGAAALAAALSAASAASAPKPMPDACAVMKGLEAGAYLSGEARYDLMVNRRDEAVAFSQCVVVEKDGAASVSLQIREQRSGASPATAATQREDYVKELAGTFGFVPKAEEVAVGEAAVWIGDVGQLTVWYRDGRVQMIVSGRGGDSKGLAAEIARRVVEAYP</sequence>
<keyword evidence="1" id="KW-0732">Signal</keyword>
<dbReference type="EMBL" id="JAOQNS010000003">
    <property type="protein sequence ID" value="MCW2306810.1"/>
    <property type="molecule type" value="Genomic_DNA"/>
</dbReference>
<organism evidence="2 3">
    <name type="scientific">Rhodobium gokarnense</name>
    <dbReference type="NCBI Taxonomy" id="364296"/>
    <lineage>
        <taxon>Bacteria</taxon>
        <taxon>Pseudomonadati</taxon>
        <taxon>Pseudomonadota</taxon>
        <taxon>Alphaproteobacteria</taxon>
        <taxon>Hyphomicrobiales</taxon>
        <taxon>Rhodobiaceae</taxon>
        <taxon>Rhodobium</taxon>
    </lineage>
</organism>
<accession>A0ABT3H8T6</accession>